<protein>
    <recommendedName>
        <fullName evidence="2">4-hydroxyphenylpyruvate dioxygenase</fullName>
        <ecNumber evidence="2">1.13.11.27</ecNumber>
    </recommendedName>
</protein>
<evidence type="ECO:0000256" key="4">
    <source>
        <dbReference type="ARBA" id="ARBA00023232"/>
    </source>
</evidence>
<evidence type="ECO:0000256" key="6">
    <source>
        <dbReference type="SAM" id="SignalP"/>
    </source>
</evidence>
<evidence type="ECO:0000313" key="8">
    <source>
        <dbReference type="Proteomes" id="UP001054902"/>
    </source>
</evidence>
<comment type="pathway">
    <text evidence="1">Amino-acid degradation; L-phenylalanine degradation; acetoacetate and fumarate from L-phenylalanine: step 3/6.</text>
</comment>
<dbReference type="GO" id="GO:0006572">
    <property type="term" value="P:L-tyrosine catabolic process"/>
    <property type="evidence" value="ECO:0007669"/>
    <property type="project" value="UniProtKB-KW"/>
</dbReference>
<dbReference type="EC" id="1.13.11.27" evidence="2"/>
<comment type="caution">
    <text evidence="7">The sequence shown here is derived from an EMBL/GenBank/DDBJ whole genome shotgun (WGS) entry which is preliminary data.</text>
</comment>
<keyword evidence="5" id="KW-0175">Coiled coil</keyword>
<feature type="coiled-coil region" evidence="5">
    <location>
        <begin position="699"/>
        <end position="726"/>
    </location>
</feature>
<proteinExistence type="predicted"/>
<feature type="chain" id="PRO_5042231536" description="4-hydroxyphenylpyruvate dioxygenase" evidence="6">
    <location>
        <begin position="24"/>
        <end position="740"/>
    </location>
</feature>
<dbReference type="EMBL" id="BLLK01000045">
    <property type="protein sequence ID" value="GFH51726.1"/>
    <property type="molecule type" value="Genomic_DNA"/>
</dbReference>
<dbReference type="SUPFAM" id="SSF54593">
    <property type="entry name" value="Glyoxalase/Bleomycin resistance protein/Dihydroxybiphenyl dioxygenase"/>
    <property type="match status" value="2"/>
</dbReference>
<evidence type="ECO:0000256" key="1">
    <source>
        <dbReference type="ARBA" id="ARBA00005162"/>
    </source>
</evidence>
<dbReference type="PANTHER" id="PTHR11959:SF1">
    <property type="entry name" value="4-HYDROXYPHENYLPYRUVATE DIOXYGENASE"/>
    <property type="match status" value="1"/>
</dbReference>
<evidence type="ECO:0000313" key="7">
    <source>
        <dbReference type="EMBL" id="GFH51726.1"/>
    </source>
</evidence>
<name>A0AAD3CV65_9STRA</name>
<sequence>MKLSNASLLLASVVALTYQQSVAFTSLKNRVKNFSQYSLKEQNAFPQSSTLFATIEKEIDLETESISRSATGIDVAFSHVHIYTDHIEELSIYKELEDKLNKFGDSVKDLDDLHLNIEKERELWKTEYMDQNDIPTFVPQNRDIVKQLLVGLGFRIIAIRDDEFTRNVVVTTKDPNGVQFVVSSRKNTNKQHEENIGNYKHFDSKEINTFYQEHADRQGIAVLAFEVTDGNIDALYDRYKSMHPELIVPDYKNGALSYDEHGHEVKMLEVYSYYKNEKNSAIDRGTKLRFYQTNGSPEVMTNKNPLPGLESVEAKFDQTCMAAYCDHWVSNVISRTGFLETLEETLGFTPKVDFNAGVVAAGEAQIESTVTGNNSNFVTDDLKMALTDQSQVYLPINNALNEFSHVHGFIDELGQGIQHIASRVEDLPAFVQRGNDFREITGEGFTFLKIPRSYYGVLTSKLLIEDAGLSESCANAILDCCDENAIISDDGAVKLKTSSNEISQCLQELISANNEVGEEVQSKLDVIIDLILKSRYINMYKLLGDSLTESTYLRIVRNQILVDVQGNDLLFQIFTSNILQRNAGDEAPFLEFIQRVCADCSDDGCPLVMRAGCGGFGIRNFLTLFLSIEIGKAMLEVSQAKSNDDTNTMAFAQKKVDLFTNQLHESNPILTAISDAMTKEGDALLKLNDAVSKSDDESAKSYREMIADAEKEKHENNEKLMALNAKYNDLMKSLRLKQLS</sequence>
<evidence type="ECO:0000256" key="2">
    <source>
        <dbReference type="ARBA" id="ARBA00013222"/>
    </source>
</evidence>
<keyword evidence="6" id="KW-0732">Signal</keyword>
<keyword evidence="4" id="KW-0585">Phenylalanine catabolism</keyword>
<organism evidence="7 8">
    <name type="scientific">Chaetoceros tenuissimus</name>
    <dbReference type="NCBI Taxonomy" id="426638"/>
    <lineage>
        <taxon>Eukaryota</taxon>
        <taxon>Sar</taxon>
        <taxon>Stramenopiles</taxon>
        <taxon>Ochrophyta</taxon>
        <taxon>Bacillariophyta</taxon>
        <taxon>Coscinodiscophyceae</taxon>
        <taxon>Chaetocerotophycidae</taxon>
        <taxon>Chaetocerotales</taxon>
        <taxon>Chaetocerotaceae</taxon>
        <taxon>Chaetoceros</taxon>
    </lineage>
</organism>
<dbReference type="GO" id="GO:0003868">
    <property type="term" value="F:4-hydroxyphenylpyruvate dioxygenase activity"/>
    <property type="evidence" value="ECO:0007669"/>
    <property type="project" value="UniProtKB-EC"/>
</dbReference>
<dbReference type="GO" id="GO:0006559">
    <property type="term" value="P:L-phenylalanine catabolic process"/>
    <property type="evidence" value="ECO:0007669"/>
    <property type="project" value="UniProtKB-KW"/>
</dbReference>
<dbReference type="AlphaFoldDB" id="A0AAD3CV65"/>
<evidence type="ECO:0000256" key="3">
    <source>
        <dbReference type="ARBA" id="ARBA00022878"/>
    </source>
</evidence>
<evidence type="ECO:0000256" key="5">
    <source>
        <dbReference type="SAM" id="Coils"/>
    </source>
</evidence>
<keyword evidence="8" id="KW-1185">Reference proteome</keyword>
<reference evidence="7 8" key="1">
    <citation type="journal article" date="2021" name="Sci. Rep.">
        <title>The genome of the diatom Chaetoceros tenuissimus carries an ancient integrated fragment of an extant virus.</title>
        <authorList>
            <person name="Hongo Y."/>
            <person name="Kimura K."/>
            <person name="Takaki Y."/>
            <person name="Yoshida Y."/>
            <person name="Baba S."/>
            <person name="Kobayashi G."/>
            <person name="Nagasaki K."/>
            <person name="Hano T."/>
            <person name="Tomaru Y."/>
        </authorList>
    </citation>
    <scope>NUCLEOTIDE SEQUENCE [LARGE SCALE GENOMIC DNA]</scope>
    <source>
        <strain evidence="7 8">NIES-3715</strain>
    </source>
</reference>
<feature type="signal peptide" evidence="6">
    <location>
        <begin position="1"/>
        <end position="23"/>
    </location>
</feature>
<keyword evidence="3" id="KW-0828">Tyrosine catabolism</keyword>
<dbReference type="InterPro" id="IPR029068">
    <property type="entry name" value="Glyas_Bleomycin-R_OHBP_Dase"/>
</dbReference>
<gene>
    <name evidence="7" type="ORF">CTEN210_08202</name>
</gene>
<dbReference type="Proteomes" id="UP001054902">
    <property type="component" value="Unassembled WGS sequence"/>
</dbReference>
<dbReference type="Gene3D" id="3.10.180.10">
    <property type="entry name" value="2,3-Dihydroxybiphenyl 1,2-Dioxygenase, domain 1"/>
    <property type="match status" value="3"/>
</dbReference>
<dbReference type="PANTHER" id="PTHR11959">
    <property type="entry name" value="4-HYDROXYPHENYLPYRUVATE DIOXYGENASE"/>
    <property type="match status" value="1"/>
</dbReference>
<dbReference type="InterPro" id="IPR005956">
    <property type="entry name" value="4OHPhenylPyrv_dOase"/>
</dbReference>
<accession>A0AAD3CV65</accession>